<keyword evidence="5" id="KW-1185">Reference proteome</keyword>
<evidence type="ECO:0000256" key="1">
    <source>
        <dbReference type="PROSITE-ProRule" id="PRU00152"/>
    </source>
</evidence>
<dbReference type="Gene3D" id="2.40.180.10">
    <property type="entry name" value="Catalase core domain"/>
    <property type="match status" value="1"/>
</dbReference>
<feature type="chain" id="PRO_5044806581" description="PLAT domain-containing protein" evidence="2">
    <location>
        <begin position="29"/>
        <end position="167"/>
    </location>
</feature>
<reference evidence="4 5" key="1">
    <citation type="submission" date="2024-09" db="EMBL/GenBank/DDBJ databases">
        <title>Chromosome-scale assembly of Riccia sorocarpa.</title>
        <authorList>
            <person name="Paukszto L."/>
        </authorList>
    </citation>
    <scope>NUCLEOTIDE SEQUENCE [LARGE SCALE GENOMIC DNA]</scope>
    <source>
        <strain evidence="4">LP-2024</strain>
        <tissue evidence="4">Aerial parts of the thallus</tissue>
    </source>
</reference>
<feature type="domain" description="PLAT" evidence="3">
    <location>
        <begin position="120"/>
        <end position="167"/>
    </location>
</feature>
<dbReference type="AlphaFoldDB" id="A0ABD3GVF5"/>
<gene>
    <name evidence="4" type="ORF">R1sor_024775</name>
</gene>
<dbReference type="SUPFAM" id="SSF49723">
    <property type="entry name" value="Lipase/lipooxygenase domain (PLAT/LH2 domain)"/>
    <property type="match status" value="1"/>
</dbReference>
<evidence type="ECO:0000313" key="5">
    <source>
        <dbReference type="Proteomes" id="UP001633002"/>
    </source>
</evidence>
<proteinExistence type="predicted"/>
<protein>
    <recommendedName>
        <fullName evidence="3">PLAT domain-containing protein</fullName>
    </recommendedName>
</protein>
<comment type="caution">
    <text evidence="4">The sequence shown here is derived from an EMBL/GenBank/DDBJ whole genome shotgun (WGS) entry which is preliminary data.</text>
</comment>
<accession>A0ABD3GVF5</accession>
<feature type="signal peptide" evidence="2">
    <location>
        <begin position="1"/>
        <end position="28"/>
    </location>
</feature>
<dbReference type="PROSITE" id="PS50095">
    <property type="entry name" value="PLAT"/>
    <property type="match status" value="1"/>
</dbReference>
<dbReference type="InterPro" id="IPR036392">
    <property type="entry name" value="PLAT/LH2_dom_sf"/>
</dbReference>
<sequence length="167" mass="18551">MSDHFVIRKMLMLLLLLQLLSDVPLSLSTAMIIYNTPTDPETESSVSGSSASSIGDRTLQQESKFLYHTRHMALLTMSNLGSRVKAEDVKEQHRHLQVDIASPIPSSQSTLQIQTASQVCKYRIEVRTGNQWGAGTDSRISMRLTGFTTSSRSSSRSNYIAVTDLEE</sequence>
<evidence type="ECO:0000313" key="4">
    <source>
        <dbReference type="EMBL" id="KAL3681819.1"/>
    </source>
</evidence>
<dbReference type="Proteomes" id="UP001633002">
    <property type="component" value="Unassembled WGS sequence"/>
</dbReference>
<comment type="caution">
    <text evidence="1">Lacks conserved residue(s) required for the propagation of feature annotation.</text>
</comment>
<organism evidence="4 5">
    <name type="scientific">Riccia sorocarpa</name>
    <dbReference type="NCBI Taxonomy" id="122646"/>
    <lineage>
        <taxon>Eukaryota</taxon>
        <taxon>Viridiplantae</taxon>
        <taxon>Streptophyta</taxon>
        <taxon>Embryophyta</taxon>
        <taxon>Marchantiophyta</taxon>
        <taxon>Marchantiopsida</taxon>
        <taxon>Marchantiidae</taxon>
        <taxon>Marchantiales</taxon>
        <taxon>Ricciaceae</taxon>
        <taxon>Riccia</taxon>
    </lineage>
</organism>
<keyword evidence="2" id="KW-0732">Signal</keyword>
<dbReference type="EMBL" id="JBJQOH010000007">
    <property type="protein sequence ID" value="KAL3681819.1"/>
    <property type="molecule type" value="Genomic_DNA"/>
</dbReference>
<evidence type="ECO:0000256" key="2">
    <source>
        <dbReference type="SAM" id="SignalP"/>
    </source>
</evidence>
<evidence type="ECO:0000259" key="3">
    <source>
        <dbReference type="PROSITE" id="PS50095"/>
    </source>
</evidence>
<name>A0ABD3GVF5_9MARC</name>
<dbReference type="InterPro" id="IPR001024">
    <property type="entry name" value="PLAT/LH2_dom"/>
</dbReference>